<dbReference type="AlphaFoldDB" id="A0A151XK62"/>
<organism evidence="2 3">
    <name type="scientific">Mycetomoellerius zeteki</name>
    <dbReference type="NCBI Taxonomy" id="64791"/>
    <lineage>
        <taxon>Eukaryota</taxon>
        <taxon>Metazoa</taxon>
        <taxon>Ecdysozoa</taxon>
        <taxon>Arthropoda</taxon>
        <taxon>Hexapoda</taxon>
        <taxon>Insecta</taxon>
        <taxon>Pterygota</taxon>
        <taxon>Neoptera</taxon>
        <taxon>Endopterygota</taxon>
        <taxon>Hymenoptera</taxon>
        <taxon>Apocrita</taxon>
        <taxon>Aculeata</taxon>
        <taxon>Formicoidea</taxon>
        <taxon>Formicidae</taxon>
        <taxon>Myrmicinae</taxon>
        <taxon>Mycetomoellerius</taxon>
    </lineage>
</organism>
<evidence type="ECO:0000256" key="1">
    <source>
        <dbReference type="SAM" id="MobiDB-lite"/>
    </source>
</evidence>
<evidence type="ECO:0000313" key="3">
    <source>
        <dbReference type="Proteomes" id="UP000075809"/>
    </source>
</evidence>
<feature type="compositionally biased region" description="Basic residues" evidence="1">
    <location>
        <begin position="1"/>
        <end position="11"/>
    </location>
</feature>
<evidence type="ECO:0000313" key="2">
    <source>
        <dbReference type="EMBL" id="KYQ60806.1"/>
    </source>
</evidence>
<dbReference type="Proteomes" id="UP000075809">
    <property type="component" value="Unassembled WGS sequence"/>
</dbReference>
<protein>
    <submittedName>
        <fullName evidence="2">Uncharacterized protein</fullName>
    </submittedName>
</protein>
<sequence>MSTNKWKRQKERKTIAKTARIGNRSKEENKILSWDISRKREKKAKSGFPMYTSDVQNVVQFFLEKSNRKNPFVNNR</sequence>
<reference evidence="2 3" key="1">
    <citation type="submission" date="2015-09" db="EMBL/GenBank/DDBJ databases">
        <title>Trachymyrmex zeteki WGS genome.</title>
        <authorList>
            <person name="Nygaard S."/>
            <person name="Hu H."/>
            <person name="Boomsma J."/>
            <person name="Zhang G."/>
        </authorList>
    </citation>
    <scope>NUCLEOTIDE SEQUENCE [LARGE SCALE GENOMIC DNA]</scope>
    <source>
        <strain evidence="2">Tzet28-1</strain>
        <tissue evidence="2">Whole body</tissue>
    </source>
</reference>
<keyword evidence="3" id="KW-1185">Reference proteome</keyword>
<proteinExistence type="predicted"/>
<name>A0A151XK62_9HYME</name>
<dbReference type="EMBL" id="KQ982036">
    <property type="protein sequence ID" value="KYQ60806.1"/>
    <property type="molecule type" value="Genomic_DNA"/>
</dbReference>
<feature type="region of interest" description="Disordered" evidence="1">
    <location>
        <begin position="1"/>
        <end position="23"/>
    </location>
</feature>
<gene>
    <name evidence="2" type="ORF">ALC60_00133</name>
</gene>
<accession>A0A151XK62</accession>